<dbReference type="PROSITE" id="PS00676">
    <property type="entry name" value="SIGMA54_INTERACT_2"/>
    <property type="match status" value="1"/>
</dbReference>
<evidence type="ECO:0000259" key="13">
    <source>
        <dbReference type="PROSITE" id="PS50110"/>
    </source>
</evidence>
<dbReference type="PANTHER" id="PTHR32071:SF57">
    <property type="entry name" value="C4-DICARBOXYLATE TRANSPORT TRANSCRIPTIONAL REGULATORY PROTEIN DCTD"/>
    <property type="match status" value="1"/>
</dbReference>
<dbReference type="GO" id="GO:0005524">
    <property type="term" value="F:ATP binding"/>
    <property type="evidence" value="ECO:0007669"/>
    <property type="project" value="UniProtKB-KW"/>
</dbReference>
<dbReference type="InterPro" id="IPR002078">
    <property type="entry name" value="Sigma_54_int"/>
</dbReference>
<evidence type="ECO:0000256" key="2">
    <source>
        <dbReference type="ARBA" id="ARBA00022490"/>
    </source>
</evidence>
<dbReference type="SMART" id="SM00382">
    <property type="entry name" value="AAA"/>
    <property type="match status" value="1"/>
</dbReference>
<dbReference type="Pfam" id="PF02954">
    <property type="entry name" value="HTH_8"/>
    <property type="match status" value="1"/>
</dbReference>
<dbReference type="SUPFAM" id="SSF52540">
    <property type="entry name" value="P-loop containing nucleoside triphosphate hydrolases"/>
    <property type="match status" value="1"/>
</dbReference>
<protein>
    <submittedName>
        <fullName evidence="14">Sigma-54-dependent Fis family transcriptional regulator</fullName>
    </submittedName>
</protein>
<gene>
    <name evidence="14" type="ORF">KDW03_04415</name>
</gene>
<dbReference type="GO" id="GO:0006355">
    <property type="term" value="P:regulation of DNA-templated transcription"/>
    <property type="evidence" value="ECO:0007669"/>
    <property type="project" value="InterPro"/>
</dbReference>
<dbReference type="CDD" id="cd00009">
    <property type="entry name" value="AAA"/>
    <property type="match status" value="1"/>
</dbReference>
<dbReference type="RefSeq" id="WP_271436184.1">
    <property type="nucleotide sequence ID" value="NZ_CP073355.1"/>
</dbReference>
<dbReference type="Pfam" id="PF25601">
    <property type="entry name" value="AAA_lid_14"/>
    <property type="match status" value="1"/>
</dbReference>
<sequence>MAEPVILVIDDEKNIREALRQALKMEGYTVITAENGEEGLEKLKAFSPDAVILDLKMPKLSGMDFLRQMPLKTTPVIVLTGHGGLDEAIETMRLGAYDFMVKPPDLDKLVLVLGRALEEKRRQQRQETLESLVNDRYQFENIIGASPAFQAVLNQVRQVAPTDATILLTGESGTGKEIIANAIHVNSLRKHGPLIKVHCAALPETLLESELFGYEKGAFTGATSRRKGRFELADGGTLFLDEIGEISSLVQVKLLRVLQEQSFERIGGEETIHVNVRIIAATNKNLKALVEKGAFREDLYYRLNVVHIELPPLRERREDIPLLVDYFLKMYSEKHRRSIEGIHPKALRLLESYPWPGNIRELQHTIEKLVIFAKKPVIDETDLPESIVQQRTQRELVLPIGITMEEAEKRLIFATLDATGGNKSRTARILGIGRKTLLRKLESYGVAIDQNDIDGDEKE</sequence>
<dbReference type="FunFam" id="3.40.50.300:FF:000006">
    <property type="entry name" value="DNA-binding transcriptional regulator NtrC"/>
    <property type="match status" value="1"/>
</dbReference>
<evidence type="ECO:0000256" key="11">
    <source>
        <dbReference type="PROSITE-ProRule" id="PRU00169"/>
    </source>
</evidence>
<dbReference type="InterPro" id="IPR011006">
    <property type="entry name" value="CheY-like_superfamily"/>
</dbReference>
<evidence type="ECO:0000256" key="9">
    <source>
        <dbReference type="ARBA" id="ARBA00023159"/>
    </source>
</evidence>
<feature type="domain" description="Sigma-54 factor interaction" evidence="12">
    <location>
        <begin position="142"/>
        <end position="371"/>
    </location>
</feature>
<dbReference type="PRINTS" id="PR01590">
    <property type="entry name" value="HTHFIS"/>
</dbReference>
<dbReference type="Proteomes" id="UP001056539">
    <property type="component" value="Chromosome"/>
</dbReference>
<evidence type="ECO:0000256" key="4">
    <source>
        <dbReference type="ARBA" id="ARBA00022741"/>
    </source>
</evidence>
<evidence type="ECO:0000256" key="8">
    <source>
        <dbReference type="ARBA" id="ARBA00023125"/>
    </source>
</evidence>
<dbReference type="Gene3D" id="3.40.50.2300">
    <property type="match status" value="1"/>
</dbReference>
<dbReference type="SUPFAM" id="SSF52172">
    <property type="entry name" value="CheY-like"/>
    <property type="match status" value="1"/>
</dbReference>
<evidence type="ECO:0000256" key="10">
    <source>
        <dbReference type="ARBA" id="ARBA00023163"/>
    </source>
</evidence>
<dbReference type="InterPro" id="IPR003593">
    <property type="entry name" value="AAA+_ATPase"/>
</dbReference>
<keyword evidence="9" id="KW-0010">Activator</keyword>
<dbReference type="PANTHER" id="PTHR32071">
    <property type="entry name" value="TRANSCRIPTIONAL REGULATORY PROTEIN"/>
    <property type="match status" value="1"/>
</dbReference>
<evidence type="ECO:0000313" key="15">
    <source>
        <dbReference type="Proteomes" id="UP001056539"/>
    </source>
</evidence>
<name>A0AAX3BFN3_9SPIR</name>
<keyword evidence="5" id="KW-0067">ATP-binding</keyword>
<evidence type="ECO:0000313" key="14">
    <source>
        <dbReference type="EMBL" id="URA11051.1"/>
    </source>
</evidence>
<keyword evidence="3 11" id="KW-0597">Phosphoprotein</keyword>
<evidence type="ECO:0000256" key="6">
    <source>
        <dbReference type="ARBA" id="ARBA00023012"/>
    </source>
</evidence>
<dbReference type="FunFam" id="3.40.50.2300:FF:000018">
    <property type="entry name" value="DNA-binding transcriptional regulator NtrC"/>
    <property type="match status" value="1"/>
</dbReference>
<keyword evidence="8" id="KW-0238">DNA-binding</keyword>
<feature type="modified residue" description="4-aspartylphosphate" evidence="11">
    <location>
        <position position="54"/>
    </location>
</feature>
<dbReference type="InterPro" id="IPR025662">
    <property type="entry name" value="Sigma_54_int_dom_ATP-bd_1"/>
</dbReference>
<keyword evidence="2" id="KW-0963">Cytoplasm</keyword>
<dbReference type="Pfam" id="PF00158">
    <property type="entry name" value="Sigma54_activat"/>
    <property type="match status" value="1"/>
</dbReference>
<dbReference type="PROSITE" id="PS00675">
    <property type="entry name" value="SIGMA54_INTERACT_1"/>
    <property type="match status" value="1"/>
</dbReference>
<dbReference type="PROSITE" id="PS50045">
    <property type="entry name" value="SIGMA54_INTERACT_4"/>
    <property type="match status" value="1"/>
</dbReference>
<dbReference type="Gene3D" id="1.10.8.60">
    <property type="match status" value="1"/>
</dbReference>
<dbReference type="GO" id="GO:0000160">
    <property type="term" value="P:phosphorelay signal transduction system"/>
    <property type="evidence" value="ECO:0007669"/>
    <property type="project" value="UniProtKB-KW"/>
</dbReference>
<dbReference type="InterPro" id="IPR027417">
    <property type="entry name" value="P-loop_NTPase"/>
</dbReference>
<evidence type="ECO:0000256" key="7">
    <source>
        <dbReference type="ARBA" id="ARBA00023015"/>
    </source>
</evidence>
<dbReference type="AlphaFoldDB" id="A0AAX3BFN3"/>
<organism evidence="14 15">
    <name type="scientific">Thermospira aquatica</name>
    <dbReference type="NCBI Taxonomy" id="2828656"/>
    <lineage>
        <taxon>Bacteria</taxon>
        <taxon>Pseudomonadati</taxon>
        <taxon>Spirochaetota</taxon>
        <taxon>Spirochaetia</taxon>
        <taxon>Brevinematales</taxon>
        <taxon>Thermospiraceae</taxon>
        <taxon>Thermospira</taxon>
    </lineage>
</organism>
<dbReference type="SMART" id="SM00448">
    <property type="entry name" value="REC"/>
    <property type="match status" value="1"/>
</dbReference>
<evidence type="ECO:0000259" key="12">
    <source>
        <dbReference type="PROSITE" id="PS50045"/>
    </source>
</evidence>
<dbReference type="InterPro" id="IPR058031">
    <property type="entry name" value="AAA_lid_NorR"/>
</dbReference>
<evidence type="ECO:0000256" key="5">
    <source>
        <dbReference type="ARBA" id="ARBA00022840"/>
    </source>
</evidence>
<dbReference type="Gene3D" id="3.40.50.300">
    <property type="entry name" value="P-loop containing nucleotide triphosphate hydrolases"/>
    <property type="match status" value="1"/>
</dbReference>
<reference evidence="14" key="1">
    <citation type="submission" date="2021-04" db="EMBL/GenBank/DDBJ databases">
        <authorList>
            <person name="Postec A."/>
        </authorList>
    </citation>
    <scope>NUCLEOTIDE SEQUENCE</scope>
    <source>
        <strain evidence="14">F1F22</strain>
    </source>
</reference>
<dbReference type="PROSITE" id="PS50110">
    <property type="entry name" value="RESPONSE_REGULATORY"/>
    <property type="match status" value="1"/>
</dbReference>
<keyword evidence="15" id="KW-1185">Reference proteome</keyword>
<dbReference type="InterPro" id="IPR001789">
    <property type="entry name" value="Sig_transdc_resp-reg_receiver"/>
</dbReference>
<dbReference type="KEGG" id="taqu:KDW03_04415"/>
<dbReference type="PROSITE" id="PS00688">
    <property type="entry name" value="SIGMA54_INTERACT_3"/>
    <property type="match status" value="1"/>
</dbReference>
<evidence type="ECO:0000256" key="3">
    <source>
        <dbReference type="ARBA" id="ARBA00022553"/>
    </source>
</evidence>
<dbReference type="InterPro" id="IPR025944">
    <property type="entry name" value="Sigma_54_int_dom_CS"/>
</dbReference>
<dbReference type="GO" id="GO:0005737">
    <property type="term" value="C:cytoplasm"/>
    <property type="evidence" value="ECO:0007669"/>
    <property type="project" value="UniProtKB-SubCell"/>
</dbReference>
<dbReference type="EMBL" id="CP073355">
    <property type="protein sequence ID" value="URA11051.1"/>
    <property type="molecule type" value="Genomic_DNA"/>
</dbReference>
<dbReference type="InterPro" id="IPR002197">
    <property type="entry name" value="HTH_Fis"/>
</dbReference>
<keyword evidence="4" id="KW-0547">Nucleotide-binding</keyword>
<feature type="domain" description="Response regulatory" evidence="13">
    <location>
        <begin position="5"/>
        <end position="117"/>
    </location>
</feature>
<keyword evidence="7" id="KW-0805">Transcription regulation</keyword>
<dbReference type="Pfam" id="PF00072">
    <property type="entry name" value="Response_reg"/>
    <property type="match status" value="1"/>
</dbReference>
<accession>A0AAX3BFN3</accession>
<comment type="subcellular location">
    <subcellularLocation>
        <location evidence="1">Cytoplasm</location>
    </subcellularLocation>
</comment>
<dbReference type="SUPFAM" id="SSF46689">
    <property type="entry name" value="Homeodomain-like"/>
    <property type="match status" value="1"/>
</dbReference>
<dbReference type="GO" id="GO:0043565">
    <property type="term" value="F:sequence-specific DNA binding"/>
    <property type="evidence" value="ECO:0007669"/>
    <property type="project" value="InterPro"/>
</dbReference>
<proteinExistence type="predicted"/>
<keyword evidence="10" id="KW-0804">Transcription</keyword>
<dbReference type="InterPro" id="IPR025943">
    <property type="entry name" value="Sigma_54_int_dom_ATP-bd_2"/>
</dbReference>
<dbReference type="Gene3D" id="1.10.10.60">
    <property type="entry name" value="Homeodomain-like"/>
    <property type="match status" value="1"/>
</dbReference>
<dbReference type="InterPro" id="IPR009057">
    <property type="entry name" value="Homeodomain-like_sf"/>
</dbReference>
<keyword evidence="6" id="KW-0902">Two-component regulatory system</keyword>
<evidence type="ECO:0000256" key="1">
    <source>
        <dbReference type="ARBA" id="ARBA00004496"/>
    </source>
</evidence>
<dbReference type="FunFam" id="1.10.8.60:FF:000014">
    <property type="entry name" value="DNA-binding transcriptional regulator NtrC"/>
    <property type="match status" value="1"/>
</dbReference>
<reference evidence="14" key="2">
    <citation type="submission" date="2022-06" db="EMBL/GenBank/DDBJ databases">
        <title>Thermospira aquatica gen. nov., sp. nov.</title>
        <authorList>
            <person name="Ben Ali Gam Z."/>
            <person name="Labat M."/>
        </authorList>
    </citation>
    <scope>NUCLEOTIDE SEQUENCE</scope>
    <source>
        <strain evidence="14">F1F22</strain>
    </source>
</reference>